<gene>
    <name evidence="3" type="primary">LOC100905134</name>
</gene>
<dbReference type="GO" id="GO:0071897">
    <property type="term" value="P:DNA biosynthetic process"/>
    <property type="evidence" value="ECO:0007669"/>
    <property type="project" value="UniProtKB-ARBA"/>
</dbReference>
<feature type="domain" description="Integrase catalytic" evidence="1">
    <location>
        <begin position="400"/>
        <end position="594"/>
    </location>
</feature>
<dbReference type="InterPro" id="IPR001584">
    <property type="entry name" value="Integrase_cat-core"/>
</dbReference>
<dbReference type="Pfam" id="PF18701">
    <property type="entry name" value="DUF5641"/>
    <property type="match status" value="1"/>
</dbReference>
<accession>A0AAJ6VWL5</accession>
<organism evidence="2 3">
    <name type="scientific">Galendromus occidentalis</name>
    <name type="common">western predatory mite</name>
    <dbReference type="NCBI Taxonomy" id="34638"/>
    <lineage>
        <taxon>Eukaryota</taxon>
        <taxon>Metazoa</taxon>
        <taxon>Ecdysozoa</taxon>
        <taxon>Arthropoda</taxon>
        <taxon>Chelicerata</taxon>
        <taxon>Arachnida</taxon>
        <taxon>Acari</taxon>
        <taxon>Parasitiformes</taxon>
        <taxon>Mesostigmata</taxon>
        <taxon>Gamasina</taxon>
        <taxon>Phytoseioidea</taxon>
        <taxon>Phytoseiidae</taxon>
        <taxon>Typhlodrominae</taxon>
        <taxon>Galendromus</taxon>
    </lineage>
</organism>
<dbReference type="InterPro" id="IPR008042">
    <property type="entry name" value="Retrotrans_Pao"/>
</dbReference>
<dbReference type="InterPro" id="IPR040676">
    <property type="entry name" value="DUF5641"/>
</dbReference>
<dbReference type="SUPFAM" id="SSF56672">
    <property type="entry name" value="DNA/RNA polymerases"/>
    <property type="match status" value="1"/>
</dbReference>
<evidence type="ECO:0000259" key="1">
    <source>
        <dbReference type="PROSITE" id="PS50994"/>
    </source>
</evidence>
<dbReference type="KEGG" id="goe:100905134"/>
<dbReference type="PROSITE" id="PS50994">
    <property type="entry name" value="INTEGRASE"/>
    <property type="match status" value="1"/>
</dbReference>
<dbReference type="SUPFAM" id="SSF53098">
    <property type="entry name" value="Ribonuclease H-like"/>
    <property type="match status" value="1"/>
</dbReference>
<dbReference type="Gene3D" id="3.30.420.10">
    <property type="entry name" value="Ribonuclease H-like superfamily/Ribonuclease H"/>
    <property type="match status" value="1"/>
</dbReference>
<dbReference type="Proteomes" id="UP000694867">
    <property type="component" value="Unplaced"/>
</dbReference>
<dbReference type="InterPro" id="IPR012337">
    <property type="entry name" value="RNaseH-like_sf"/>
</dbReference>
<proteinExistence type="predicted"/>
<dbReference type="RefSeq" id="XP_003741836.1">
    <property type="nucleotide sequence ID" value="XM_003741788.1"/>
</dbReference>
<evidence type="ECO:0000313" key="2">
    <source>
        <dbReference type="Proteomes" id="UP000694867"/>
    </source>
</evidence>
<dbReference type="GO" id="GO:0003676">
    <property type="term" value="F:nucleic acid binding"/>
    <property type="evidence" value="ECO:0007669"/>
    <property type="project" value="InterPro"/>
</dbReference>
<name>A0AAJ6VWL5_9ACAR</name>
<dbReference type="GO" id="GO:0015074">
    <property type="term" value="P:DNA integration"/>
    <property type="evidence" value="ECO:0007669"/>
    <property type="project" value="InterPro"/>
</dbReference>
<dbReference type="AlphaFoldDB" id="A0AAJ6VWL5"/>
<dbReference type="PANTHER" id="PTHR47331">
    <property type="entry name" value="PHD-TYPE DOMAIN-CONTAINING PROTEIN"/>
    <property type="match status" value="1"/>
</dbReference>
<keyword evidence="2" id="KW-1185">Reference proteome</keyword>
<dbReference type="InterPro" id="IPR036397">
    <property type="entry name" value="RNaseH_sf"/>
</dbReference>
<dbReference type="InterPro" id="IPR043502">
    <property type="entry name" value="DNA/RNA_pol_sf"/>
</dbReference>
<protein>
    <submittedName>
        <fullName evidence="3">Uncharacterized protein LOC100905134</fullName>
    </submittedName>
</protein>
<reference evidence="3" key="1">
    <citation type="submission" date="2025-08" db="UniProtKB">
        <authorList>
            <consortium name="RefSeq"/>
        </authorList>
    </citation>
    <scope>IDENTIFICATION</scope>
</reference>
<sequence length="731" mass="83697">MSKLKNVEFLSTPRNFGLSRKHLATAEIELHVYCDASLRGYGCVAYCRKIFDGSQVEVSFVMAKGRVAPLKGDYSIHRLELLGAIIAIRTANKICQAAEREFSSVTYWCDNACVLAWIRDDPSRWKQFISNRVTEIQNSSKARQWRYIRTAENPADLVSRADSLDSLEKREFWLLGPKWLRSANDPKEHSLNAESVQQDVSNERRAQCVVGAVVNPRDRDSIGLRQISSWEKAVRILAYARRWLTYKRKRITRQDKGREVPVITSTEYAEAEKSILKGIQLRNFSAELTTNLKNVDKSSQIYQFNPILDSDGLIRCESRLINSEEVVFDVARPIILPGEDEMVRLYLTWLHEKICLHAGGVAGMIQRARRRFLILRVRRAAAKVMHECRVCIKYRAKPGEEIMPPLPKFRIDRAPPFAVTGVDAAGPFTVKDDAGKYQKAWVMLFACPLTRAIRLELVRNLSTLEFLLAFRRFYNRNATVTQMISDNAAAFRRSAREMNYLLGVRNTEEVQQFMSRHQITWTFNVARAPWRVSFYERMFRMLKEPLRRVMARNILPAFEFMTLLTDFEKIINDRPLTAVSTDPNEPLPLKPSDLLGGYQNFPGLPDAEEVANALKGMDPAIFSQRWKAQQSILNSFWNRFKREYLQQLRSAHAAKPVKSRNIKEGDVVLVDDPAASRGYWPMAVVTEVSGGESSDGRRRTCTVRLASGGNGRTILVKRPIQLLYPIHVSQD</sequence>
<dbReference type="GO" id="GO:0042575">
    <property type="term" value="C:DNA polymerase complex"/>
    <property type="evidence" value="ECO:0007669"/>
    <property type="project" value="UniProtKB-ARBA"/>
</dbReference>
<dbReference type="Pfam" id="PF05380">
    <property type="entry name" value="Peptidase_A17"/>
    <property type="match status" value="1"/>
</dbReference>
<dbReference type="GeneID" id="100905134"/>
<evidence type="ECO:0000313" key="3">
    <source>
        <dbReference type="RefSeq" id="XP_003741836.1"/>
    </source>
</evidence>